<feature type="region of interest" description="Disordered" evidence="2">
    <location>
        <begin position="258"/>
        <end position="289"/>
    </location>
</feature>
<feature type="compositionally biased region" description="Basic and acidic residues" evidence="2">
    <location>
        <begin position="349"/>
        <end position="376"/>
    </location>
</feature>
<proteinExistence type="predicted"/>
<comment type="caution">
    <text evidence="3">The sequence shown here is derived from an EMBL/GenBank/DDBJ whole genome shotgun (WGS) entry which is preliminary data.</text>
</comment>
<gene>
    <name evidence="3" type="ORF">LSH36_488g04045</name>
</gene>
<name>A0AAD9J986_9ANNE</name>
<evidence type="ECO:0000313" key="3">
    <source>
        <dbReference type="EMBL" id="KAK2148634.1"/>
    </source>
</evidence>
<feature type="region of interest" description="Disordered" evidence="2">
    <location>
        <begin position="315"/>
        <end position="376"/>
    </location>
</feature>
<keyword evidence="1" id="KW-0880">Kelch repeat</keyword>
<accession>A0AAD9J986</accession>
<dbReference type="SMART" id="SM00612">
    <property type="entry name" value="Kelch"/>
    <property type="match status" value="3"/>
</dbReference>
<evidence type="ECO:0000256" key="2">
    <source>
        <dbReference type="SAM" id="MobiDB-lite"/>
    </source>
</evidence>
<feature type="compositionally biased region" description="Polar residues" evidence="2">
    <location>
        <begin position="258"/>
        <end position="280"/>
    </location>
</feature>
<organism evidence="3 4">
    <name type="scientific">Paralvinella palmiformis</name>
    <dbReference type="NCBI Taxonomy" id="53620"/>
    <lineage>
        <taxon>Eukaryota</taxon>
        <taxon>Metazoa</taxon>
        <taxon>Spiralia</taxon>
        <taxon>Lophotrochozoa</taxon>
        <taxon>Annelida</taxon>
        <taxon>Polychaeta</taxon>
        <taxon>Sedentaria</taxon>
        <taxon>Canalipalpata</taxon>
        <taxon>Terebellida</taxon>
        <taxon>Terebelliformia</taxon>
        <taxon>Alvinellidae</taxon>
        <taxon>Paralvinella</taxon>
    </lineage>
</organism>
<dbReference type="PANTHER" id="PTHR45632:SF24">
    <property type="entry name" value="GALACTOSE OXIDASE"/>
    <property type="match status" value="1"/>
</dbReference>
<feature type="compositionally biased region" description="Basic residues" evidence="2">
    <location>
        <begin position="334"/>
        <end position="348"/>
    </location>
</feature>
<evidence type="ECO:0000313" key="4">
    <source>
        <dbReference type="Proteomes" id="UP001208570"/>
    </source>
</evidence>
<dbReference type="InterPro" id="IPR015915">
    <property type="entry name" value="Kelch-typ_b-propeller"/>
</dbReference>
<dbReference type="SUPFAM" id="SSF117281">
    <property type="entry name" value="Kelch motif"/>
    <property type="match status" value="2"/>
</dbReference>
<dbReference type="Pfam" id="PF01344">
    <property type="entry name" value="Kelch_1"/>
    <property type="match status" value="3"/>
</dbReference>
<dbReference type="InterPro" id="IPR006652">
    <property type="entry name" value="Kelch_1"/>
</dbReference>
<reference evidence="3" key="1">
    <citation type="journal article" date="2023" name="Mol. Biol. Evol.">
        <title>Third-Generation Sequencing Reveals the Adaptive Role of the Epigenome in Three Deep-Sea Polychaetes.</title>
        <authorList>
            <person name="Perez M."/>
            <person name="Aroh O."/>
            <person name="Sun Y."/>
            <person name="Lan Y."/>
            <person name="Juniper S.K."/>
            <person name="Young C.R."/>
            <person name="Angers B."/>
            <person name="Qian P.Y."/>
        </authorList>
    </citation>
    <scope>NUCLEOTIDE SEQUENCE</scope>
    <source>
        <strain evidence="3">P08H-3</strain>
    </source>
</reference>
<dbReference type="PANTHER" id="PTHR45632">
    <property type="entry name" value="LD33804P"/>
    <property type="match status" value="1"/>
</dbReference>
<keyword evidence="4" id="KW-1185">Reference proteome</keyword>
<protein>
    <submittedName>
        <fullName evidence="3">Uncharacterized protein</fullName>
    </submittedName>
</protein>
<sequence>MEENSTLHAARSAPTEHRYVILLGKSHGRMRFAYAMIDEDTKSIVPKLNTIIWARLVDKVDFATCVFKNCLYVLGGIEKSTGKPCREVHKYDPYLGRWKQCADMCRPRARLAATAAYGKIFVFGGLVSPTAISDTCESYEPLVDEWHEEDLRLPEARKDHTCLMRENNIYVVGGASPTEVANNNVWVLSRLLPDPRDPEHCIYEWSSLPDPVQQDMGYRLCRHATVLCNDHMYILGGIVHGRSSDGRTVIRLQPRTNCAQPAQPNDNNVIQTSYQPAPNRTETDYPEKGTKMLIATSPAIDAYKFRSVRPDFSIDPDLEEAKQREKDAEDKKRQKDSRRKQRKKKRPRDRKDSSDDNVESQKKEDEEAKKAERSKYEKLEKKLRTTAWKTKLPNMPHPRCSSGTVVIGNKIYVIGGHAVEDQPGRHVSLVEYFHTRKKQWFDAFDLGDDEYTHVDCCVLTVPNHNRDFKPVKYSGCKWVLW</sequence>
<feature type="compositionally biased region" description="Basic and acidic residues" evidence="2">
    <location>
        <begin position="319"/>
        <end position="333"/>
    </location>
</feature>
<dbReference type="Gene3D" id="2.120.10.80">
    <property type="entry name" value="Kelch-type beta propeller"/>
    <property type="match status" value="2"/>
</dbReference>
<evidence type="ECO:0000256" key="1">
    <source>
        <dbReference type="ARBA" id="ARBA00022441"/>
    </source>
</evidence>
<dbReference type="Proteomes" id="UP001208570">
    <property type="component" value="Unassembled WGS sequence"/>
</dbReference>
<dbReference type="EMBL" id="JAODUP010000488">
    <property type="protein sequence ID" value="KAK2148634.1"/>
    <property type="molecule type" value="Genomic_DNA"/>
</dbReference>
<dbReference type="AlphaFoldDB" id="A0AAD9J986"/>